<dbReference type="Pfam" id="PF04956">
    <property type="entry name" value="TrbC"/>
    <property type="match status" value="1"/>
</dbReference>
<accession>A0A8J3DZE0</accession>
<comment type="caution">
    <text evidence="3">The sequence shown here is derived from an EMBL/GenBank/DDBJ whole genome shotgun (WGS) entry which is preliminary data.</text>
</comment>
<evidence type="ECO:0000256" key="1">
    <source>
        <dbReference type="ARBA" id="ARBA00004141"/>
    </source>
</evidence>
<name>A0A8J3DZE0_9HYPH</name>
<evidence type="ECO:0000313" key="3">
    <source>
        <dbReference type="EMBL" id="GHD23830.1"/>
    </source>
</evidence>
<reference evidence="3" key="2">
    <citation type="submission" date="2020-09" db="EMBL/GenBank/DDBJ databases">
        <authorList>
            <person name="Sun Q."/>
            <person name="Kim S."/>
        </authorList>
    </citation>
    <scope>NUCLEOTIDE SEQUENCE</scope>
    <source>
        <strain evidence="3">KCTC 42249</strain>
    </source>
</reference>
<dbReference type="Proteomes" id="UP000630142">
    <property type="component" value="Unassembled WGS sequence"/>
</dbReference>
<dbReference type="AlphaFoldDB" id="A0A8J3DZE0"/>
<dbReference type="RefSeq" id="WP_189507369.1">
    <property type="nucleotide sequence ID" value="NZ_BMZQ01000006.1"/>
</dbReference>
<keyword evidence="2" id="KW-1133">Transmembrane helix</keyword>
<reference evidence="3" key="1">
    <citation type="journal article" date="2014" name="Int. J. Syst. Evol. Microbiol.">
        <title>Complete genome sequence of Corynebacterium casei LMG S-19264T (=DSM 44701T), isolated from a smear-ripened cheese.</title>
        <authorList>
            <consortium name="US DOE Joint Genome Institute (JGI-PGF)"/>
            <person name="Walter F."/>
            <person name="Albersmeier A."/>
            <person name="Kalinowski J."/>
            <person name="Ruckert C."/>
        </authorList>
    </citation>
    <scope>NUCLEOTIDE SEQUENCE</scope>
    <source>
        <strain evidence="3">KCTC 42249</strain>
    </source>
</reference>
<evidence type="ECO:0000313" key="4">
    <source>
        <dbReference type="Proteomes" id="UP000630142"/>
    </source>
</evidence>
<dbReference type="InterPro" id="IPR007039">
    <property type="entry name" value="TrbC/VirB2"/>
</dbReference>
<comment type="subcellular location">
    <subcellularLocation>
        <location evidence="1">Membrane</location>
        <topology evidence="1">Multi-pass membrane protein</topology>
    </subcellularLocation>
</comment>
<feature type="transmembrane region" description="Helical" evidence="2">
    <location>
        <begin position="50"/>
        <end position="69"/>
    </location>
</feature>
<sequence>MNLSARIRPFAATAAMAAVFSLALIEPSFAQSGGIESVLQNIVNMLTGNVARLLAIIAVIIVGIAWMFGYLDLRKAAFVVLGIGIIFGATEIVNTISGGGS</sequence>
<organism evidence="3 4">
    <name type="scientific">Tianweitania populi</name>
    <dbReference type="NCBI Taxonomy" id="1607949"/>
    <lineage>
        <taxon>Bacteria</taxon>
        <taxon>Pseudomonadati</taxon>
        <taxon>Pseudomonadota</taxon>
        <taxon>Alphaproteobacteria</taxon>
        <taxon>Hyphomicrobiales</taxon>
        <taxon>Phyllobacteriaceae</taxon>
        <taxon>Tianweitania</taxon>
    </lineage>
</organism>
<dbReference type="GO" id="GO:0016020">
    <property type="term" value="C:membrane"/>
    <property type="evidence" value="ECO:0007669"/>
    <property type="project" value="UniProtKB-SubCell"/>
</dbReference>
<keyword evidence="2" id="KW-0812">Transmembrane</keyword>
<gene>
    <name evidence="3" type="primary">virB2</name>
    <name evidence="3" type="ORF">GCM10016234_39400</name>
</gene>
<evidence type="ECO:0000256" key="2">
    <source>
        <dbReference type="SAM" id="Phobius"/>
    </source>
</evidence>
<dbReference type="EMBL" id="BMZQ01000006">
    <property type="protein sequence ID" value="GHD23830.1"/>
    <property type="molecule type" value="Genomic_DNA"/>
</dbReference>
<feature type="transmembrane region" description="Helical" evidence="2">
    <location>
        <begin position="76"/>
        <end position="96"/>
    </location>
</feature>
<keyword evidence="4" id="KW-1185">Reference proteome</keyword>
<proteinExistence type="predicted"/>
<keyword evidence="2" id="KW-0472">Membrane</keyword>
<protein>
    <submittedName>
        <fullName evidence="3">VirB2 type IV secretion protein</fullName>
    </submittedName>
</protein>